<dbReference type="AlphaFoldDB" id="A0A061B138"/>
<evidence type="ECO:0000256" key="1">
    <source>
        <dbReference type="SAM" id="MobiDB-lite"/>
    </source>
</evidence>
<feature type="compositionally biased region" description="Polar residues" evidence="1">
    <location>
        <begin position="168"/>
        <end position="182"/>
    </location>
</feature>
<feature type="compositionally biased region" description="Low complexity" evidence="1">
    <location>
        <begin position="48"/>
        <end position="58"/>
    </location>
</feature>
<protein>
    <submittedName>
        <fullName evidence="2">CYFA0S05e03796g1_1</fullName>
    </submittedName>
</protein>
<evidence type="ECO:0000313" key="2">
    <source>
        <dbReference type="EMBL" id="CDR40731.1"/>
    </source>
</evidence>
<feature type="compositionally biased region" description="Low complexity" evidence="1">
    <location>
        <begin position="23"/>
        <end position="35"/>
    </location>
</feature>
<accession>A0A061B138</accession>
<gene>
    <name evidence="2" type="ORF">CYFA0S_05e03796g</name>
</gene>
<feature type="region of interest" description="Disordered" evidence="1">
    <location>
        <begin position="168"/>
        <end position="196"/>
    </location>
</feature>
<dbReference type="VEuPathDB" id="FungiDB:BON22_2108"/>
<feature type="region of interest" description="Disordered" evidence="1">
    <location>
        <begin position="23"/>
        <end position="77"/>
    </location>
</feature>
<organism evidence="2">
    <name type="scientific">Cyberlindnera fabianii</name>
    <name type="common">Yeast</name>
    <name type="synonym">Hansenula fabianii</name>
    <dbReference type="NCBI Taxonomy" id="36022"/>
    <lineage>
        <taxon>Eukaryota</taxon>
        <taxon>Fungi</taxon>
        <taxon>Dikarya</taxon>
        <taxon>Ascomycota</taxon>
        <taxon>Saccharomycotina</taxon>
        <taxon>Saccharomycetes</taxon>
        <taxon>Phaffomycetales</taxon>
        <taxon>Phaffomycetaceae</taxon>
        <taxon>Cyberlindnera</taxon>
    </lineage>
</organism>
<reference evidence="2" key="1">
    <citation type="journal article" date="2014" name="Genome Announc.">
        <title>Genome sequence of the yeast Cyberlindnera fabianii (Hansenula fabianii).</title>
        <authorList>
            <person name="Freel K.C."/>
            <person name="Sarilar V."/>
            <person name="Neuveglise C."/>
            <person name="Devillers H."/>
            <person name="Friedrich A."/>
            <person name="Schacherer J."/>
        </authorList>
    </citation>
    <scope>NUCLEOTIDE SEQUENCE</scope>
    <source>
        <strain evidence="2">YJS4271</strain>
    </source>
</reference>
<dbReference type="EMBL" id="LK052890">
    <property type="protein sequence ID" value="CDR40731.1"/>
    <property type="molecule type" value="Genomic_DNA"/>
</dbReference>
<proteinExistence type="predicted"/>
<sequence>MYARVRKHEQALRERLQHLRLMHSPSASSSHSEPPATRPGPSPHKRAQPQAQDQTQTQEVEEPLIDDCSGTTPHSPLDSMIFERQVQHSNAAQSRSQSFSSVSSIPAHLPQEEYVPSVIDATCVLEDGASCVEVICGHHGHPLFRRRTESLGQLSPVCLVESKYEQGSFQDVPDQDNNSSGAESVEDAEMEKLDENAKKERAVRRAVAAMTGGIMTDTNHSDYKTLDFTSFADLVDDEEEESQVTSPICTRKNSTVIVPLSVKSTLNQ</sequence>
<name>A0A061B138_CYBFA</name>